<evidence type="ECO:0000256" key="2">
    <source>
        <dbReference type="SAM" id="Phobius"/>
    </source>
</evidence>
<keyword evidence="4" id="KW-1185">Reference proteome</keyword>
<gene>
    <name evidence="3" type="ORF">IWQ60_002006</name>
</gene>
<dbReference type="AlphaFoldDB" id="A0A9W8AC21"/>
<evidence type="ECO:0000313" key="4">
    <source>
        <dbReference type="Proteomes" id="UP001150569"/>
    </source>
</evidence>
<dbReference type="EMBL" id="JANBPT010000071">
    <property type="protein sequence ID" value="KAJ1928488.1"/>
    <property type="molecule type" value="Genomic_DNA"/>
</dbReference>
<accession>A0A9W8AC21</accession>
<keyword evidence="2" id="KW-0812">Transmembrane</keyword>
<sequence>MATIPSTPVSTIVGSAQPSEYNNDQKADDDEGAAADVTDDDDSIYFYRTHIYKPHRTDIYLSLIVIAGFILATVVFCGAIALIIQYEVNVAAAAFCILSCAIVCGLFVTTCTRIYLSLRRRQLAAKAQKTAEKPTCASFPNPSLGTFSMVGSSRYPTSSAVMVHARLDLAPPALPLPPTGTPMSFDTGLIRAPPQSQVKASTFHSMSAIQSLPKVAMS</sequence>
<evidence type="ECO:0000313" key="3">
    <source>
        <dbReference type="EMBL" id="KAJ1928488.1"/>
    </source>
</evidence>
<feature type="transmembrane region" description="Helical" evidence="2">
    <location>
        <begin position="59"/>
        <end position="84"/>
    </location>
</feature>
<dbReference type="Proteomes" id="UP001150569">
    <property type="component" value="Unassembled WGS sequence"/>
</dbReference>
<evidence type="ECO:0008006" key="5">
    <source>
        <dbReference type="Google" id="ProtNLM"/>
    </source>
</evidence>
<feature type="transmembrane region" description="Helical" evidence="2">
    <location>
        <begin position="90"/>
        <end position="116"/>
    </location>
</feature>
<comment type="caution">
    <text evidence="3">The sequence shown here is derived from an EMBL/GenBank/DDBJ whole genome shotgun (WGS) entry which is preliminary data.</text>
</comment>
<keyword evidence="2" id="KW-1133">Transmembrane helix</keyword>
<keyword evidence="2" id="KW-0472">Membrane</keyword>
<protein>
    <recommendedName>
        <fullName evidence="5">Transmembrane protein</fullName>
    </recommendedName>
</protein>
<name>A0A9W8AC21_9FUNG</name>
<feature type="compositionally biased region" description="Polar residues" evidence="1">
    <location>
        <begin position="1"/>
        <end position="24"/>
    </location>
</feature>
<evidence type="ECO:0000256" key="1">
    <source>
        <dbReference type="SAM" id="MobiDB-lite"/>
    </source>
</evidence>
<organism evidence="3 4">
    <name type="scientific">Tieghemiomyces parasiticus</name>
    <dbReference type="NCBI Taxonomy" id="78921"/>
    <lineage>
        <taxon>Eukaryota</taxon>
        <taxon>Fungi</taxon>
        <taxon>Fungi incertae sedis</taxon>
        <taxon>Zoopagomycota</taxon>
        <taxon>Kickxellomycotina</taxon>
        <taxon>Dimargaritomycetes</taxon>
        <taxon>Dimargaritales</taxon>
        <taxon>Dimargaritaceae</taxon>
        <taxon>Tieghemiomyces</taxon>
    </lineage>
</organism>
<feature type="compositionally biased region" description="Acidic residues" evidence="1">
    <location>
        <begin position="27"/>
        <end position="36"/>
    </location>
</feature>
<feature type="region of interest" description="Disordered" evidence="1">
    <location>
        <begin position="1"/>
        <end position="36"/>
    </location>
</feature>
<proteinExistence type="predicted"/>
<reference evidence="3" key="1">
    <citation type="submission" date="2022-07" db="EMBL/GenBank/DDBJ databases">
        <title>Phylogenomic reconstructions and comparative analyses of Kickxellomycotina fungi.</title>
        <authorList>
            <person name="Reynolds N.K."/>
            <person name="Stajich J.E."/>
            <person name="Barry K."/>
            <person name="Grigoriev I.V."/>
            <person name="Crous P."/>
            <person name="Smith M.E."/>
        </authorList>
    </citation>
    <scope>NUCLEOTIDE SEQUENCE</scope>
    <source>
        <strain evidence="3">RSA 861</strain>
    </source>
</reference>